<feature type="transmembrane region" description="Helical" evidence="8">
    <location>
        <begin position="533"/>
        <end position="553"/>
    </location>
</feature>
<dbReference type="GO" id="GO:0043130">
    <property type="term" value="F:ubiquitin binding"/>
    <property type="evidence" value="ECO:0007669"/>
    <property type="project" value="TreeGrafter"/>
</dbReference>
<evidence type="ECO:0000256" key="4">
    <source>
        <dbReference type="ARBA" id="ARBA00022525"/>
    </source>
</evidence>
<keyword evidence="6 8" id="KW-0472">Membrane</keyword>
<keyword evidence="8" id="KW-1133">Transmembrane helix</keyword>
<evidence type="ECO:0000313" key="9">
    <source>
        <dbReference type="EMBL" id="PNH03976.1"/>
    </source>
</evidence>
<dbReference type="InterPro" id="IPR003368">
    <property type="entry name" value="POMP_repeat"/>
</dbReference>
<evidence type="ECO:0000256" key="7">
    <source>
        <dbReference type="ARBA" id="ARBA00023237"/>
    </source>
</evidence>
<feature type="transmembrane region" description="Helical" evidence="8">
    <location>
        <begin position="408"/>
        <end position="430"/>
    </location>
</feature>
<evidence type="ECO:0000256" key="6">
    <source>
        <dbReference type="ARBA" id="ARBA00023136"/>
    </source>
</evidence>
<evidence type="ECO:0000256" key="1">
    <source>
        <dbReference type="ARBA" id="ARBA00004196"/>
    </source>
</evidence>
<accession>A0A2J7ZUM7</accession>
<organism evidence="9 10">
    <name type="scientific">Tetrabaena socialis</name>
    <dbReference type="NCBI Taxonomy" id="47790"/>
    <lineage>
        <taxon>Eukaryota</taxon>
        <taxon>Viridiplantae</taxon>
        <taxon>Chlorophyta</taxon>
        <taxon>core chlorophytes</taxon>
        <taxon>Chlorophyceae</taxon>
        <taxon>CS clade</taxon>
        <taxon>Chlamydomonadales</taxon>
        <taxon>Tetrabaenaceae</taxon>
        <taxon>Tetrabaena</taxon>
    </lineage>
</organism>
<evidence type="ECO:0000256" key="8">
    <source>
        <dbReference type="SAM" id="Phobius"/>
    </source>
</evidence>
<dbReference type="EMBL" id="PGGS01000438">
    <property type="protein sequence ID" value="PNH03976.1"/>
    <property type="molecule type" value="Genomic_DNA"/>
</dbReference>
<comment type="caution">
    <text evidence="9">The sequence shown here is derived from an EMBL/GenBank/DDBJ whole genome shotgun (WGS) entry which is preliminary data.</text>
</comment>
<dbReference type="PANTHER" id="PTHR19862">
    <property type="entry name" value="WD REPEAT-CONTAINING PROTEIN 48"/>
    <property type="match status" value="1"/>
</dbReference>
<protein>
    <submittedName>
        <fullName evidence="9">Uncharacterized protein</fullName>
    </submittedName>
</protein>
<dbReference type="AlphaFoldDB" id="A0A2J7ZUM7"/>
<feature type="transmembrane region" description="Helical" evidence="8">
    <location>
        <begin position="559"/>
        <end position="580"/>
    </location>
</feature>
<keyword evidence="7" id="KW-0998">Cell outer membrane</keyword>
<proteinExistence type="predicted"/>
<feature type="transmembrane region" description="Helical" evidence="8">
    <location>
        <begin position="365"/>
        <end position="387"/>
    </location>
</feature>
<gene>
    <name evidence="9" type="ORF">TSOC_009905</name>
</gene>
<dbReference type="InterPro" id="IPR051246">
    <property type="entry name" value="WDR48"/>
</dbReference>
<evidence type="ECO:0000313" key="10">
    <source>
        <dbReference type="Proteomes" id="UP000236333"/>
    </source>
</evidence>
<keyword evidence="5" id="KW-0732">Signal</keyword>
<reference evidence="9 10" key="1">
    <citation type="journal article" date="2017" name="Mol. Biol. Evol.">
        <title>The 4-celled Tetrabaena socialis nuclear genome reveals the essential components for genetic control of cell number at the origin of multicellularity in the volvocine lineage.</title>
        <authorList>
            <person name="Featherston J."/>
            <person name="Arakaki Y."/>
            <person name="Hanschen E.R."/>
            <person name="Ferris P.J."/>
            <person name="Michod R.E."/>
            <person name="Olson B.J.S.C."/>
            <person name="Nozaki H."/>
            <person name="Durand P.M."/>
        </authorList>
    </citation>
    <scope>NUCLEOTIDE SEQUENCE [LARGE SCALE GENOMIC DNA]</scope>
    <source>
        <strain evidence="9 10">NIES-571</strain>
    </source>
</reference>
<name>A0A2J7ZUM7_9CHLO</name>
<sequence>MDANSAGSNGGAFATNRGISLLSVADFSSISGNTAAGNGGAVYAYQAIDHVNVTNGSRLSVNQALGGYGGAVYIDAGAYDNDDGFNTSSVSILSGSQMNGNVAMKSGGAFFTGRGLAVLLVAKNSSIDSNSVNTTNGGAMSIHQSIGRIVVADSSSMSFNRAGGHGGVLHVEGNKFKNYHLVRSLAVERFSHVDNNTAGQSGGAFSFGWGLGSPIVDGNSSSNNDSASAVSVLLDSMVITDESSISFNTAQGHGGAVYVDQGLGSVTLFNSSRMSYNQALAGAGGAVFVSLSLGSFTVANSSSVSRNSAQIDGGAICVAVDDGVNDYETSPCTLAVIGGSSIDGNTAECPLCSLPKVGLNISVELLPLGVGLLAFIGTVAFTLYTCFSNLGQQHADAMEAHAVSSLDVLKSLSLAHQLAVVLIIASFILYPSLCQTTLGIYACYIIDSGAGAFKENQKASWPHGYWVRDMQQRCYDGIHHQIYMPIGVASTVAFCLGLPLIYFLLVWRCRHNLKDVSVQIKYGFLYVQYKPRFFWWAAVLQVQTLALVTVQTFGRTVVVLKQAMLLLIVLITNAAITMACSPLRFPLIMMLEFLSSAVLSLTVTLSLTFLEGSSSSLPSSTAVSGHMPV</sequence>
<dbReference type="GO" id="GO:0005576">
    <property type="term" value="C:extracellular region"/>
    <property type="evidence" value="ECO:0007669"/>
    <property type="project" value="UniProtKB-SubCell"/>
</dbReference>
<evidence type="ECO:0000256" key="5">
    <source>
        <dbReference type="ARBA" id="ARBA00022729"/>
    </source>
</evidence>
<dbReference type="Proteomes" id="UP000236333">
    <property type="component" value="Unassembled WGS sequence"/>
</dbReference>
<feature type="transmembrane region" description="Helical" evidence="8">
    <location>
        <begin position="482"/>
        <end position="505"/>
    </location>
</feature>
<evidence type="ECO:0000256" key="2">
    <source>
        <dbReference type="ARBA" id="ARBA00004442"/>
    </source>
</evidence>
<keyword evidence="4" id="KW-0964">Secreted</keyword>
<dbReference type="Pfam" id="PF02415">
    <property type="entry name" value="Chlam_PMP"/>
    <property type="match status" value="1"/>
</dbReference>
<dbReference type="GO" id="GO:0000724">
    <property type="term" value="P:double-strand break repair via homologous recombination"/>
    <property type="evidence" value="ECO:0007669"/>
    <property type="project" value="TreeGrafter"/>
</dbReference>
<feature type="transmembrane region" description="Helical" evidence="8">
    <location>
        <begin position="587"/>
        <end position="610"/>
    </location>
</feature>
<dbReference type="PANTHER" id="PTHR19862:SF14">
    <property type="entry name" value="WD REPEAT-CONTAINING PROTEIN 48"/>
    <property type="match status" value="1"/>
</dbReference>
<keyword evidence="8" id="KW-0812">Transmembrane</keyword>
<keyword evidence="10" id="KW-1185">Reference proteome</keyword>
<comment type="subcellular location">
    <subcellularLocation>
        <location evidence="1">Cell envelope</location>
    </subcellularLocation>
    <subcellularLocation>
        <location evidence="2">Cell outer membrane</location>
    </subcellularLocation>
    <subcellularLocation>
        <location evidence="3">Secreted</location>
    </subcellularLocation>
</comment>
<evidence type="ECO:0000256" key="3">
    <source>
        <dbReference type="ARBA" id="ARBA00004613"/>
    </source>
</evidence>